<dbReference type="Gene3D" id="3.30.420.150">
    <property type="entry name" value="Exopolyphosphatase. Domain 2"/>
    <property type="match status" value="1"/>
</dbReference>
<dbReference type="Pfam" id="PF02541">
    <property type="entry name" value="Ppx-GppA"/>
    <property type="match status" value="1"/>
</dbReference>
<organism evidence="2 3">
    <name type="scientific">candidate division LCP-89 bacterium B3_LCP</name>
    <dbReference type="NCBI Taxonomy" id="2012998"/>
    <lineage>
        <taxon>Bacteria</taxon>
        <taxon>Pseudomonadati</taxon>
        <taxon>Bacteria division LCP-89</taxon>
    </lineage>
</organism>
<dbReference type="InterPro" id="IPR003695">
    <property type="entry name" value="Ppx_GppA_N"/>
</dbReference>
<name>A0A532V1L6_UNCL8</name>
<evidence type="ECO:0000313" key="3">
    <source>
        <dbReference type="Proteomes" id="UP000319619"/>
    </source>
</evidence>
<gene>
    <name evidence="2" type="ORF">CEE37_05435</name>
</gene>
<dbReference type="AlphaFoldDB" id="A0A532V1L6"/>
<dbReference type="SUPFAM" id="SSF53067">
    <property type="entry name" value="Actin-like ATPase domain"/>
    <property type="match status" value="2"/>
</dbReference>
<evidence type="ECO:0000259" key="1">
    <source>
        <dbReference type="Pfam" id="PF02541"/>
    </source>
</evidence>
<dbReference type="Proteomes" id="UP000319619">
    <property type="component" value="Unassembled WGS sequence"/>
</dbReference>
<accession>A0A532V1L6</accession>
<dbReference type="GO" id="GO:0016462">
    <property type="term" value="F:pyrophosphatase activity"/>
    <property type="evidence" value="ECO:0007669"/>
    <property type="project" value="TreeGrafter"/>
</dbReference>
<dbReference type="Gene3D" id="3.30.420.40">
    <property type="match status" value="1"/>
</dbReference>
<sequence length="305" mass="33335">MDKGEICAALDIGTNSTLFLLAEVDRHGVIRPILHDVRTNDLGRGIDRSGNLTRETIDLNINLLGAFNKKAEEYGAKCIRIAATEALRQAGNSEVLIRRAKEELGLDVRIISGEEEALLTYQGVISGIDIEDDTILAADVGGGSSEIILGRGDEILYSTSLKVGAVLLDSMFVRDNLPTDGQIEKMRAYSKEVLSELPASLLEGENRLVICGGTASSLAAADLGLSSYNPEKISGHVMTRSRLFEFIDQFQNCTLEQRRLIPGIGKRRAEIILPGTILITTFLDAIDRNHYYTSERGLRYGLLTP</sequence>
<dbReference type="PANTHER" id="PTHR30005">
    <property type="entry name" value="EXOPOLYPHOSPHATASE"/>
    <property type="match status" value="1"/>
</dbReference>
<comment type="caution">
    <text evidence="2">The sequence shown here is derived from an EMBL/GenBank/DDBJ whole genome shotgun (WGS) entry which is preliminary data.</text>
</comment>
<dbReference type="InterPro" id="IPR043129">
    <property type="entry name" value="ATPase_NBD"/>
</dbReference>
<evidence type="ECO:0000313" key="2">
    <source>
        <dbReference type="EMBL" id="TKJ41111.1"/>
    </source>
</evidence>
<proteinExistence type="predicted"/>
<dbReference type="PANTHER" id="PTHR30005:SF0">
    <property type="entry name" value="RETROGRADE REGULATION PROTEIN 2"/>
    <property type="match status" value="1"/>
</dbReference>
<protein>
    <recommendedName>
        <fullName evidence="1">Ppx/GppA phosphatase N-terminal domain-containing protein</fullName>
    </recommendedName>
</protein>
<feature type="domain" description="Ppx/GppA phosphatase N-terminal" evidence="1">
    <location>
        <begin position="25"/>
        <end position="303"/>
    </location>
</feature>
<dbReference type="CDD" id="cd24054">
    <property type="entry name" value="ASKHA_NBD_AaPPX-GppA_MtPPX2-like"/>
    <property type="match status" value="1"/>
</dbReference>
<reference evidence="2 3" key="1">
    <citation type="submission" date="2017-06" db="EMBL/GenBank/DDBJ databases">
        <title>Novel microbial phyla capable of carbon fixation and sulfur reduction in deep-sea sediments.</title>
        <authorList>
            <person name="Huang J."/>
            <person name="Baker B."/>
            <person name="Wang Y."/>
        </authorList>
    </citation>
    <scope>NUCLEOTIDE SEQUENCE [LARGE SCALE GENOMIC DNA]</scope>
    <source>
        <strain evidence="2">B3_LCP</strain>
    </source>
</reference>
<dbReference type="InterPro" id="IPR050273">
    <property type="entry name" value="GppA/Ppx_hydrolase"/>
</dbReference>
<dbReference type="EMBL" id="NJBN01000003">
    <property type="protein sequence ID" value="TKJ41111.1"/>
    <property type="molecule type" value="Genomic_DNA"/>
</dbReference>